<keyword evidence="5" id="KW-0479">Metal-binding</keyword>
<evidence type="ECO:0000259" key="9">
    <source>
        <dbReference type="Pfam" id="PF06415"/>
    </source>
</evidence>
<evidence type="ECO:0000256" key="3">
    <source>
        <dbReference type="ARBA" id="ARBA00008819"/>
    </source>
</evidence>
<gene>
    <name evidence="10" type="ORF">OVA965_LOCUS5852</name>
    <name evidence="11" type="ORF">TMI583_LOCUS5849</name>
</gene>
<dbReference type="GO" id="GO:0006096">
    <property type="term" value="P:glycolytic process"/>
    <property type="evidence" value="ECO:0007669"/>
    <property type="project" value="UniProtKB-KW"/>
</dbReference>
<sequence length="116" mass="13050">MLANAKVPAFLHIIADGRDVSPQSIMSSLAEINSLLTNTSVQLASISGRYFAMDRDQNFERTEKAYQAMMEHIGNSFISLEHYIEQQYAQGIHDEFIVPAYNEMVPNALLQKNDAI</sequence>
<dbReference type="GO" id="GO:0030145">
    <property type="term" value="F:manganese ion binding"/>
    <property type="evidence" value="ECO:0007669"/>
    <property type="project" value="InterPro"/>
</dbReference>
<dbReference type="PANTHER" id="PTHR31637">
    <property type="entry name" value="2,3-BISPHOSPHOGLYCERATE-INDEPENDENT PHOSPHOGLYCERATE MUTASE"/>
    <property type="match status" value="1"/>
</dbReference>
<dbReference type="GO" id="GO:0005829">
    <property type="term" value="C:cytosol"/>
    <property type="evidence" value="ECO:0007669"/>
    <property type="project" value="TreeGrafter"/>
</dbReference>
<evidence type="ECO:0000256" key="2">
    <source>
        <dbReference type="ARBA" id="ARBA00004798"/>
    </source>
</evidence>
<dbReference type="InterPro" id="IPR005995">
    <property type="entry name" value="Pgm_bpd_ind"/>
</dbReference>
<evidence type="ECO:0000313" key="12">
    <source>
        <dbReference type="Proteomes" id="UP000677228"/>
    </source>
</evidence>
<proteinExistence type="inferred from homology"/>
<dbReference type="Proteomes" id="UP000682733">
    <property type="component" value="Unassembled WGS sequence"/>
</dbReference>
<keyword evidence="6" id="KW-0324">Glycolysis</keyword>
<evidence type="ECO:0000256" key="5">
    <source>
        <dbReference type="ARBA" id="ARBA00022723"/>
    </source>
</evidence>
<accession>A0A8S2D7I9</accession>
<keyword evidence="7" id="KW-0464">Manganese</keyword>
<comment type="caution">
    <text evidence="10">The sequence shown here is derived from an EMBL/GenBank/DDBJ whole genome shotgun (WGS) entry which is preliminary data.</text>
</comment>
<dbReference type="EMBL" id="CAJOBA010001690">
    <property type="protein sequence ID" value="CAF3609531.1"/>
    <property type="molecule type" value="Genomic_DNA"/>
</dbReference>
<dbReference type="SUPFAM" id="SSF64158">
    <property type="entry name" value="2,3-Bisphosphoglycerate-independent phosphoglycerate mutase, substrate-binding domain"/>
    <property type="match status" value="1"/>
</dbReference>
<protein>
    <recommendedName>
        <fullName evidence="4">phosphoglycerate mutase (2,3-diphosphoglycerate-independent)</fullName>
        <ecNumber evidence="4">5.4.2.12</ecNumber>
    </recommendedName>
</protein>
<dbReference type="Proteomes" id="UP000677228">
    <property type="component" value="Unassembled WGS sequence"/>
</dbReference>
<evidence type="ECO:0000256" key="6">
    <source>
        <dbReference type="ARBA" id="ARBA00023152"/>
    </source>
</evidence>
<keyword evidence="8" id="KW-0413">Isomerase</keyword>
<reference evidence="10" key="1">
    <citation type="submission" date="2021-02" db="EMBL/GenBank/DDBJ databases">
        <authorList>
            <person name="Nowell W R."/>
        </authorList>
    </citation>
    <scope>NUCLEOTIDE SEQUENCE</scope>
</reference>
<feature type="domain" description="BPG-independent PGAM N-terminal" evidence="9">
    <location>
        <begin position="6"/>
        <end position="116"/>
    </location>
</feature>
<dbReference type="Gene3D" id="3.40.1450.10">
    <property type="entry name" value="BPG-independent phosphoglycerate mutase, domain B"/>
    <property type="match status" value="1"/>
</dbReference>
<dbReference type="EC" id="5.4.2.12" evidence="4"/>
<evidence type="ECO:0000313" key="10">
    <source>
        <dbReference type="EMBL" id="CAF0825094.1"/>
    </source>
</evidence>
<dbReference type="AlphaFoldDB" id="A0A8S2D7I9"/>
<dbReference type="InterPro" id="IPR036646">
    <property type="entry name" value="PGAM_B_sf"/>
</dbReference>
<evidence type="ECO:0000313" key="11">
    <source>
        <dbReference type="EMBL" id="CAF3609531.1"/>
    </source>
</evidence>
<dbReference type="EMBL" id="CAJNOK010001690">
    <property type="protein sequence ID" value="CAF0825094.1"/>
    <property type="molecule type" value="Genomic_DNA"/>
</dbReference>
<dbReference type="InterPro" id="IPR011258">
    <property type="entry name" value="BPG-indep_PGM_N"/>
</dbReference>
<comment type="pathway">
    <text evidence="2">Carbohydrate degradation; glycolysis; pyruvate from D-glyceraldehyde 3-phosphate: step 3/5.</text>
</comment>
<evidence type="ECO:0000256" key="4">
    <source>
        <dbReference type="ARBA" id="ARBA00012026"/>
    </source>
</evidence>
<dbReference type="Pfam" id="PF06415">
    <property type="entry name" value="iPGM_N"/>
    <property type="match status" value="1"/>
</dbReference>
<evidence type="ECO:0000256" key="1">
    <source>
        <dbReference type="ARBA" id="ARBA00001936"/>
    </source>
</evidence>
<evidence type="ECO:0000256" key="7">
    <source>
        <dbReference type="ARBA" id="ARBA00023211"/>
    </source>
</evidence>
<name>A0A8S2D7I9_9BILA</name>
<dbReference type="PANTHER" id="PTHR31637:SF0">
    <property type="entry name" value="2,3-BISPHOSPHOGLYCERATE-INDEPENDENT PHOSPHOGLYCERATE MUTASE"/>
    <property type="match status" value="1"/>
</dbReference>
<dbReference type="GO" id="GO:0006007">
    <property type="term" value="P:glucose catabolic process"/>
    <property type="evidence" value="ECO:0007669"/>
    <property type="project" value="InterPro"/>
</dbReference>
<organism evidence="10 12">
    <name type="scientific">Didymodactylos carnosus</name>
    <dbReference type="NCBI Taxonomy" id="1234261"/>
    <lineage>
        <taxon>Eukaryota</taxon>
        <taxon>Metazoa</taxon>
        <taxon>Spiralia</taxon>
        <taxon>Gnathifera</taxon>
        <taxon>Rotifera</taxon>
        <taxon>Eurotatoria</taxon>
        <taxon>Bdelloidea</taxon>
        <taxon>Philodinida</taxon>
        <taxon>Philodinidae</taxon>
        <taxon>Didymodactylos</taxon>
    </lineage>
</organism>
<comment type="cofactor">
    <cofactor evidence="1">
        <name>Mn(2+)</name>
        <dbReference type="ChEBI" id="CHEBI:29035"/>
    </cofactor>
</comment>
<dbReference type="GO" id="GO:0004619">
    <property type="term" value="F:phosphoglycerate mutase activity"/>
    <property type="evidence" value="ECO:0007669"/>
    <property type="project" value="UniProtKB-EC"/>
</dbReference>
<evidence type="ECO:0000256" key="8">
    <source>
        <dbReference type="ARBA" id="ARBA00023235"/>
    </source>
</evidence>
<comment type="similarity">
    <text evidence="3">Belongs to the BPG-independent phosphoglycerate mutase family.</text>
</comment>